<dbReference type="AlphaFoldDB" id="A0A9W6L8I8"/>
<dbReference type="InterPro" id="IPR005693">
    <property type="entry name" value="Mce"/>
</dbReference>
<evidence type="ECO:0000256" key="1">
    <source>
        <dbReference type="SAM" id="MobiDB-lite"/>
    </source>
</evidence>
<feature type="compositionally biased region" description="Pro residues" evidence="1">
    <location>
        <begin position="404"/>
        <end position="415"/>
    </location>
</feature>
<dbReference type="Pfam" id="PF11887">
    <property type="entry name" value="Mce4_CUP1"/>
    <property type="match status" value="1"/>
</dbReference>
<keyword evidence="2" id="KW-0732">Signal</keyword>
<evidence type="ECO:0000259" key="3">
    <source>
        <dbReference type="Pfam" id="PF02470"/>
    </source>
</evidence>
<evidence type="ECO:0000313" key="5">
    <source>
        <dbReference type="EMBL" id="GLL12954.1"/>
    </source>
</evidence>
<feature type="compositionally biased region" description="Gly residues" evidence="1">
    <location>
        <begin position="429"/>
        <end position="441"/>
    </location>
</feature>
<dbReference type="EMBL" id="BSFQ01000017">
    <property type="protein sequence ID" value="GLL12954.1"/>
    <property type="molecule type" value="Genomic_DNA"/>
</dbReference>
<gene>
    <name evidence="5" type="ORF">GCM10017577_40960</name>
</gene>
<dbReference type="Pfam" id="PF02470">
    <property type="entry name" value="MlaD"/>
    <property type="match status" value="1"/>
</dbReference>
<dbReference type="PANTHER" id="PTHR33371:SF15">
    <property type="entry name" value="LIPOPROTEIN LPRN"/>
    <property type="match status" value="1"/>
</dbReference>
<feature type="signal peptide" evidence="2">
    <location>
        <begin position="1"/>
        <end position="21"/>
    </location>
</feature>
<dbReference type="PROSITE" id="PS51257">
    <property type="entry name" value="PROKAR_LIPOPROTEIN"/>
    <property type="match status" value="1"/>
</dbReference>
<evidence type="ECO:0000256" key="2">
    <source>
        <dbReference type="SAM" id="SignalP"/>
    </source>
</evidence>
<protein>
    <submittedName>
        <fullName evidence="5">Mammalian cell entry protein</fullName>
    </submittedName>
</protein>
<dbReference type="InterPro" id="IPR024516">
    <property type="entry name" value="Mce_C"/>
</dbReference>
<feature type="domain" description="Mammalian cell entry C-terminal" evidence="4">
    <location>
        <begin position="125"/>
        <end position="284"/>
    </location>
</feature>
<comment type="caution">
    <text evidence="5">The sequence shown here is derived from an EMBL/GenBank/DDBJ whole genome shotgun (WGS) entry which is preliminary data.</text>
</comment>
<accession>A0A9W6L8I8</accession>
<organism evidence="5 6">
    <name type="scientific">Pseudonocardia halophobica</name>
    <dbReference type="NCBI Taxonomy" id="29401"/>
    <lineage>
        <taxon>Bacteria</taxon>
        <taxon>Bacillati</taxon>
        <taxon>Actinomycetota</taxon>
        <taxon>Actinomycetes</taxon>
        <taxon>Pseudonocardiales</taxon>
        <taxon>Pseudonocardiaceae</taxon>
        <taxon>Pseudonocardia</taxon>
    </lineage>
</organism>
<feature type="region of interest" description="Disordered" evidence="1">
    <location>
        <begin position="362"/>
        <end position="441"/>
    </location>
</feature>
<dbReference type="RefSeq" id="WP_051737031.1">
    <property type="nucleotide sequence ID" value="NZ_BAAAUZ010000009.1"/>
</dbReference>
<dbReference type="InterPro" id="IPR003399">
    <property type="entry name" value="Mce/MlaD"/>
</dbReference>
<dbReference type="NCBIfam" id="TIGR00996">
    <property type="entry name" value="Mtu_fam_mce"/>
    <property type="match status" value="1"/>
</dbReference>
<evidence type="ECO:0000313" key="6">
    <source>
        <dbReference type="Proteomes" id="UP001143463"/>
    </source>
</evidence>
<reference evidence="5" key="2">
    <citation type="submission" date="2023-01" db="EMBL/GenBank/DDBJ databases">
        <authorList>
            <person name="Sun Q."/>
            <person name="Evtushenko L."/>
        </authorList>
    </citation>
    <scope>NUCLEOTIDE SEQUENCE</scope>
    <source>
        <strain evidence="5">VKM Ac-1069</strain>
    </source>
</reference>
<feature type="chain" id="PRO_5040978279" evidence="2">
    <location>
        <begin position="22"/>
        <end position="441"/>
    </location>
</feature>
<dbReference type="PANTHER" id="PTHR33371">
    <property type="entry name" value="INTERMEMBRANE PHOSPHOLIPID TRANSPORT SYSTEM BINDING PROTEIN MLAD-RELATED"/>
    <property type="match status" value="1"/>
</dbReference>
<evidence type="ECO:0000259" key="4">
    <source>
        <dbReference type="Pfam" id="PF11887"/>
    </source>
</evidence>
<reference evidence="5" key="1">
    <citation type="journal article" date="2014" name="Int. J. Syst. Evol. Microbiol.">
        <title>Complete genome sequence of Corynebacterium casei LMG S-19264T (=DSM 44701T), isolated from a smear-ripened cheese.</title>
        <authorList>
            <consortium name="US DOE Joint Genome Institute (JGI-PGF)"/>
            <person name="Walter F."/>
            <person name="Albersmeier A."/>
            <person name="Kalinowski J."/>
            <person name="Ruckert C."/>
        </authorList>
    </citation>
    <scope>NUCLEOTIDE SEQUENCE</scope>
    <source>
        <strain evidence="5">VKM Ac-1069</strain>
    </source>
</reference>
<sequence>MRTFRRTAVAAALVASTLLLSGCDYKGLNDFTLPGAEGTEDGSYRVQIEMRDVADLVPNNPVRIGDVTVGNIEKIELDGWKALVTVTLDPDVTLPANVTAKVGQVSLLGAKFVELDQPAEPAPQLVAADSRIPLAQSGKYPETEQILASVAALLNGGGLQQLKTITTELDKALDGRTDQYRSLLGQLDTFAGGLDDQKQDIVRAIDGLDRLSARFAEQNSAIEGALDSIPPALRVLNRERDKLTGTLTALGDFGVAADDVVQRTADDLAANVANLEPALRGLADSGRSLTDSLGLLGTIVFPLKGFSETFRGDYVNFWLTLDLTLSTLDRNFLTGTPFAGSLGNFEKVLAGTGGAALQNANPLLAPVQPGPDGQPPAVPVPDVAGDLLPSGGGVAGSQPASRPTDPPAPPSGEPVPPDERPPGDPGPGPVGGLVGGLTGGN</sequence>
<dbReference type="GO" id="GO:0005576">
    <property type="term" value="C:extracellular region"/>
    <property type="evidence" value="ECO:0007669"/>
    <property type="project" value="TreeGrafter"/>
</dbReference>
<feature type="compositionally biased region" description="Pro residues" evidence="1">
    <location>
        <begin position="368"/>
        <end position="379"/>
    </location>
</feature>
<proteinExistence type="predicted"/>
<feature type="domain" description="Mce/MlaD" evidence="3">
    <location>
        <begin position="43"/>
        <end position="117"/>
    </location>
</feature>
<dbReference type="InterPro" id="IPR052336">
    <property type="entry name" value="MlaD_Phospholipid_Transporter"/>
</dbReference>
<dbReference type="Proteomes" id="UP001143463">
    <property type="component" value="Unassembled WGS sequence"/>
</dbReference>
<name>A0A9W6L8I8_9PSEU</name>
<keyword evidence="6" id="KW-1185">Reference proteome</keyword>